<gene>
    <name evidence="2" type="ORF">CQ12_24985</name>
</gene>
<organism evidence="2 3">
    <name type="scientific">Bradyrhizobium jicamae</name>
    <dbReference type="NCBI Taxonomy" id="280332"/>
    <lineage>
        <taxon>Bacteria</taxon>
        <taxon>Pseudomonadati</taxon>
        <taxon>Pseudomonadota</taxon>
        <taxon>Alphaproteobacteria</taxon>
        <taxon>Hyphomicrobiales</taxon>
        <taxon>Nitrobacteraceae</taxon>
        <taxon>Bradyrhizobium</taxon>
    </lineage>
</organism>
<dbReference type="SUPFAM" id="SSF56112">
    <property type="entry name" value="Protein kinase-like (PK-like)"/>
    <property type="match status" value="1"/>
</dbReference>
<evidence type="ECO:0000313" key="2">
    <source>
        <dbReference type="EMBL" id="KRQ97889.1"/>
    </source>
</evidence>
<comment type="caution">
    <text evidence="2">The sequence shown here is derived from an EMBL/GenBank/DDBJ whole genome shotgun (WGS) entry which is preliminary data.</text>
</comment>
<dbReference type="GO" id="GO:0016740">
    <property type="term" value="F:transferase activity"/>
    <property type="evidence" value="ECO:0007669"/>
    <property type="project" value="UniProtKB-KW"/>
</dbReference>
<keyword evidence="2" id="KW-0808">Transferase</keyword>
<dbReference type="EMBL" id="LLXZ01000187">
    <property type="protein sequence ID" value="KRQ97889.1"/>
    <property type="molecule type" value="Genomic_DNA"/>
</dbReference>
<dbReference type="InterPro" id="IPR002575">
    <property type="entry name" value="Aminoglycoside_PTrfase"/>
</dbReference>
<accession>A0A0R3KQJ6</accession>
<dbReference type="Pfam" id="PF01636">
    <property type="entry name" value="APH"/>
    <property type="match status" value="1"/>
</dbReference>
<feature type="domain" description="Aminoglycoside phosphotransferase" evidence="1">
    <location>
        <begin position="25"/>
        <end position="222"/>
    </location>
</feature>
<dbReference type="Proteomes" id="UP000050863">
    <property type="component" value="Unassembled WGS sequence"/>
</dbReference>
<dbReference type="InterPro" id="IPR011009">
    <property type="entry name" value="Kinase-like_dom_sf"/>
</dbReference>
<dbReference type="RefSeq" id="WP_057839195.1">
    <property type="nucleotide sequence ID" value="NZ_LLXZ01000187.1"/>
</dbReference>
<protein>
    <submittedName>
        <fullName evidence="2">Phosphotransferase</fullName>
    </submittedName>
</protein>
<dbReference type="OrthoDB" id="179763at2"/>
<reference evidence="2 3" key="1">
    <citation type="submission" date="2014-03" db="EMBL/GenBank/DDBJ databases">
        <title>Bradyrhizobium valentinum sp. nov., isolated from effective nodules of Lupinus mariae-josephae, a lupine endemic of basic-lime soils in Eastern Spain.</title>
        <authorList>
            <person name="Duran D."/>
            <person name="Rey L."/>
            <person name="Navarro A."/>
            <person name="Busquets A."/>
            <person name="Imperial J."/>
            <person name="Ruiz-Argueso T."/>
        </authorList>
    </citation>
    <scope>NUCLEOTIDE SEQUENCE [LARGE SCALE GENOMIC DNA]</scope>
    <source>
        <strain evidence="2 3">PAC68</strain>
    </source>
</reference>
<keyword evidence="3" id="KW-1185">Reference proteome</keyword>
<dbReference type="Gene3D" id="3.90.1200.10">
    <property type="match status" value="1"/>
</dbReference>
<evidence type="ECO:0000259" key="1">
    <source>
        <dbReference type="Pfam" id="PF01636"/>
    </source>
</evidence>
<evidence type="ECO:0000313" key="3">
    <source>
        <dbReference type="Proteomes" id="UP000050863"/>
    </source>
</evidence>
<name>A0A0R3KQJ6_9BRAD</name>
<sequence length="270" mass="28891">MPGSLGEKIGEGVFADVHAWAPGQVVKLFKAGIPKRVSWWEARMTRAVFAAGGPAPEVLDEVTLAGRFGIVLPRLDGPTLLQLSRSGALTFGQAGAILASLYLSVHKTPPPPDVLFLRDLMEGSLRLFDGVVPKHIATGILALIERLRPGDGLCHCDLHPDNVIMTADGPRLIDWGGAVRAPVGLDLARCHVMLSEIAAEIADNPQRPRAVNAAAQSEYARLAGMSQPALTAAVEPYLPIVRVFALHGRPAPAQRERLIQRIEAALLSKD</sequence>
<proteinExistence type="predicted"/>
<dbReference type="AlphaFoldDB" id="A0A0R3KQJ6"/>
<dbReference type="STRING" id="280332.CQ12_24985"/>